<dbReference type="Proteomes" id="UP000053555">
    <property type="component" value="Unassembled WGS sequence"/>
</dbReference>
<proteinExistence type="predicted"/>
<sequence>MQNFETIAFKAEDAELDEGGEGENGAGEVEVFEDEAGDAVVVVVAEVGDAVSGLIVGFLVVSGAFWLGFAAELIRGFRVWDLGVDRG</sequence>
<name>A0A0B2PVB8_GLYSO</name>
<protein>
    <submittedName>
        <fullName evidence="2">Uncharacterized protein</fullName>
    </submittedName>
</protein>
<dbReference type="EMBL" id="KN662797">
    <property type="protein sequence ID" value="KHN13105.1"/>
    <property type="molecule type" value="Genomic_DNA"/>
</dbReference>
<feature type="transmembrane region" description="Helical" evidence="1">
    <location>
        <begin position="50"/>
        <end position="69"/>
    </location>
</feature>
<reference evidence="2" key="1">
    <citation type="submission" date="2014-07" db="EMBL/GenBank/DDBJ databases">
        <title>Identification of a novel salt tolerance gene in wild soybean by whole-genome sequencing.</title>
        <authorList>
            <person name="Lam H.-M."/>
            <person name="Qi X."/>
            <person name="Li M.-W."/>
            <person name="Liu X."/>
            <person name="Xie M."/>
            <person name="Ni M."/>
            <person name="Xu X."/>
        </authorList>
    </citation>
    <scope>NUCLEOTIDE SEQUENCE [LARGE SCALE GENOMIC DNA]</scope>
    <source>
        <tissue evidence="2">Root</tissue>
    </source>
</reference>
<accession>A0A0B2PVB8</accession>
<keyword evidence="1" id="KW-0812">Transmembrane</keyword>
<dbReference type="AlphaFoldDB" id="A0A0B2PVB8"/>
<evidence type="ECO:0000256" key="1">
    <source>
        <dbReference type="SAM" id="Phobius"/>
    </source>
</evidence>
<evidence type="ECO:0000313" key="2">
    <source>
        <dbReference type="EMBL" id="KHN13105.1"/>
    </source>
</evidence>
<keyword evidence="1" id="KW-1133">Transmembrane helix</keyword>
<gene>
    <name evidence="2" type="ORF">glysoja_037547</name>
</gene>
<organism evidence="2">
    <name type="scientific">Glycine soja</name>
    <name type="common">Wild soybean</name>
    <dbReference type="NCBI Taxonomy" id="3848"/>
    <lineage>
        <taxon>Eukaryota</taxon>
        <taxon>Viridiplantae</taxon>
        <taxon>Streptophyta</taxon>
        <taxon>Embryophyta</taxon>
        <taxon>Tracheophyta</taxon>
        <taxon>Spermatophyta</taxon>
        <taxon>Magnoliopsida</taxon>
        <taxon>eudicotyledons</taxon>
        <taxon>Gunneridae</taxon>
        <taxon>Pentapetalae</taxon>
        <taxon>rosids</taxon>
        <taxon>fabids</taxon>
        <taxon>Fabales</taxon>
        <taxon>Fabaceae</taxon>
        <taxon>Papilionoideae</taxon>
        <taxon>50 kb inversion clade</taxon>
        <taxon>NPAAA clade</taxon>
        <taxon>indigoferoid/millettioid clade</taxon>
        <taxon>Phaseoleae</taxon>
        <taxon>Glycine</taxon>
        <taxon>Glycine subgen. Soja</taxon>
    </lineage>
</organism>
<keyword evidence="1" id="KW-0472">Membrane</keyword>